<sequence length="87" mass="9914">MNYTPPTPEELLKLKSELGKSSTEMAELFGVSTGRQWRKYTSSTEQRDMGMHMLFFAVAQLELDPEAMERVFARMRAIGATVEIDKP</sequence>
<dbReference type="Proteomes" id="UP000215158">
    <property type="component" value="Chromosome 1"/>
</dbReference>
<proteinExistence type="predicted"/>
<protein>
    <submittedName>
        <fullName evidence="1">Transcriptional regulator</fullName>
    </submittedName>
</protein>
<reference evidence="1 2" key="1">
    <citation type="submission" date="2017-08" db="EMBL/GenBank/DDBJ databases">
        <title>Identification and genetic characteristics of simultaneous BTEX- and naphthalene-degrading Paraburkholderia sp. BN5 isolated from petroleum-contaminated soil.</title>
        <authorList>
            <person name="Lee Y."/>
            <person name="Jeon C.O."/>
        </authorList>
    </citation>
    <scope>NUCLEOTIDE SEQUENCE [LARGE SCALE GENOMIC DNA]</scope>
    <source>
        <strain evidence="1 2">BN5</strain>
    </source>
</reference>
<keyword evidence="2" id="KW-1185">Reference proteome</keyword>
<gene>
    <name evidence="1" type="ORF">CJU94_18820</name>
</gene>
<evidence type="ECO:0000313" key="2">
    <source>
        <dbReference type="Proteomes" id="UP000215158"/>
    </source>
</evidence>
<dbReference type="KEGG" id="parb:CJU94_18820"/>
<name>A0A248VN98_9BURK</name>
<organism evidence="1 2">
    <name type="scientific">Paraburkholderia aromaticivorans</name>
    <dbReference type="NCBI Taxonomy" id="2026199"/>
    <lineage>
        <taxon>Bacteria</taxon>
        <taxon>Pseudomonadati</taxon>
        <taxon>Pseudomonadota</taxon>
        <taxon>Betaproteobacteria</taxon>
        <taxon>Burkholderiales</taxon>
        <taxon>Burkholderiaceae</taxon>
        <taxon>Paraburkholderia</taxon>
    </lineage>
</organism>
<dbReference type="EMBL" id="CP022989">
    <property type="protein sequence ID" value="ASW00507.1"/>
    <property type="molecule type" value="Genomic_DNA"/>
</dbReference>
<accession>A0A248VN98</accession>
<dbReference type="AlphaFoldDB" id="A0A248VN98"/>
<evidence type="ECO:0000313" key="1">
    <source>
        <dbReference type="EMBL" id="ASW00507.1"/>
    </source>
</evidence>
<dbReference type="OrthoDB" id="8653919at2"/>